<dbReference type="PANTHER" id="PTHR36920">
    <property type="match status" value="1"/>
</dbReference>
<dbReference type="PANTHER" id="PTHR36920:SF1">
    <property type="entry name" value="OUTER MEMBRANE PROTEIN W"/>
    <property type="match status" value="1"/>
</dbReference>
<comment type="caution">
    <text evidence="3">The sequence shown here is derived from an EMBL/GenBank/DDBJ whole genome shotgun (WGS) entry which is preliminary data.</text>
</comment>
<dbReference type="SUPFAM" id="SSF56925">
    <property type="entry name" value="OMPA-like"/>
    <property type="match status" value="1"/>
</dbReference>
<keyword evidence="4" id="KW-1185">Reference proteome</keyword>
<comment type="similarity">
    <text evidence="1">Belongs to the OmpW/AlkL family.</text>
</comment>
<name>A0ABT5T4S9_9RHOB</name>
<dbReference type="Pfam" id="PF03922">
    <property type="entry name" value="OmpW"/>
    <property type="match status" value="1"/>
</dbReference>
<dbReference type="InterPro" id="IPR011250">
    <property type="entry name" value="OMP/PagP_B-barrel"/>
</dbReference>
<evidence type="ECO:0000313" key="3">
    <source>
        <dbReference type="EMBL" id="MDD7970120.1"/>
    </source>
</evidence>
<dbReference type="Gene3D" id="2.40.160.20">
    <property type="match status" value="1"/>
</dbReference>
<protein>
    <submittedName>
        <fullName evidence="3">Outer membrane beta-barrel protein</fullName>
    </submittedName>
</protein>
<feature type="chain" id="PRO_5046548018" evidence="2">
    <location>
        <begin position="24"/>
        <end position="200"/>
    </location>
</feature>
<gene>
    <name evidence="3" type="ORF">PUT78_03325</name>
</gene>
<proteinExistence type="inferred from homology"/>
<reference evidence="3" key="1">
    <citation type="submission" date="2023-02" db="EMBL/GenBank/DDBJ databases">
        <title>Description of Roseinatronobacter alkalisoli sp. nov., an alkaliphilic bacerium isolated from soda soil.</title>
        <authorList>
            <person name="Wei W."/>
        </authorList>
    </citation>
    <scope>NUCLEOTIDE SEQUENCE</scope>
    <source>
        <strain evidence="3">HJB301</strain>
    </source>
</reference>
<evidence type="ECO:0000313" key="4">
    <source>
        <dbReference type="Proteomes" id="UP001431784"/>
    </source>
</evidence>
<dbReference type="EMBL" id="JAQZSM010000002">
    <property type="protein sequence ID" value="MDD7970120.1"/>
    <property type="molecule type" value="Genomic_DNA"/>
</dbReference>
<accession>A0ABT5T4S9</accession>
<evidence type="ECO:0000256" key="2">
    <source>
        <dbReference type="SAM" id="SignalP"/>
    </source>
</evidence>
<organism evidence="3 4">
    <name type="scientific">Roseinatronobacter alkalisoli</name>
    <dbReference type="NCBI Taxonomy" id="3028235"/>
    <lineage>
        <taxon>Bacteria</taxon>
        <taxon>Pseudomonadati</taxon>
        <taxon>Pseudomonadota</taxon>
        <taxon>Alphaproteobacteria</taxon>
        <taxon>Rhodobacterales</taxon>
        <taxon>Paracoccaceae</taxon>
        <taxon>Roseinatronobacter</taxon>
    </lineage>
</organism>
<feature type="signal peptide" evidence="2">
    <location>
        <begin position="1"/>
        <end position="23"/>
    </location>
</feature>
<dbReference type="RefSeq" id="WP_274350686.1">
    <property type="nucleotide sequence ID" value="NZ_JAQZSM010000002.1"/>
</dbReference>
<evidence type="ECO:0000256" key="1">
    <source>
        <dbReference type="ARBA" id="ARBA00009330"/>
    </source>
</evidence>
<keyword evidence="2" id="KW-0732">Signal</keyword>
<dbReference type="Proteomes" id="UP001431784">
    <property type="component" value="Unassembled WGS sequence"/>
</dbReference>
<sequence>MKIKNITACAISALALSGGVAMAQQAGDWTLGVGIGHVHPKSNNGTLAGAATSIGSSTRPILTAEYFIQDNLGIELLAAVPFRHTITIAGVGTATTKHLPPTVSLNYHFTNDSAITPFLGAGINYTNFFSTRSALGNVRIKDSWGLALNAGVDFAVSERGAIRANLRWINIKPDVTLGGVNIGTAKIDPWVAAVSYVHRF</sequence>
<dbReference type="InterPro" id="IPR005618">
    <property type="entry name" value="OMPW"/>
</dbReference>